<dbReference type="GO" id="GO:0010041">
    <property type="term" value="P:response to iron(III) ion"/>
    <property type="evidence" value="ECO:0007669"/>
    <property type="project" value="TreeGrafter"/>
</dbReference>
<evidence type="ECO:0000259" key="9">
    <source>
        <dbReference type="Pfam" id="PF13231"/>
    </source>
</evidence>
<feature type="transmembrane region" description="Helical" evidence="8">
    <location>
        <begin position="182"/>
        <end position="200"/>
    </location>
</feature>
<evidence type="ECO:0000256" key="2">
    <source>
        <dbReference type="ARBA" id="ARBA00022475"/>
    </source>
</evidence>
<keyword evidence="5 8" id="KW-0812">Transmembrane</keyword>
<proteinExistence type="predicted"/>
<dbReference type="Proteomes" id="UP000608024">
    <property type="component" value="Unassembled WGS sequence"/>
</dbReference>
<feature type="transmembrane region" description="Helical" evidence="8">
    <location>
        <begin position="55"/>
        <end position="77"/>
    </location>
</feature>
<keyword evidence="3" id="KW-0328">Glycosyltransferase</keyword>
<feature type="transmembrane region" description="Helical" evidence="8">
    <location>
        <begin position="158"/>
        <end position="176"/>
    </location>
</feature>
<dbReference type="EMBL" id="BNBT01000124">
    <property type="protein sequence ID" value="GHE82529.1"/>
    <property type="molecule type" value="Genomic_DNA"/>
</dbReference>
<keyword evidence="4" id="KW-0808">Transferase</keyword>
<evidence type="ECO:0000256" key="6">
    <source>
        <dbReference type="ARBA" id="ARBA00022989"/>
    </source>
</evidence>
<dbReference type="RefSeq" id="WP_229926006.1">
    <property type="nucleotide sequence ID" value="NZ_BNBT01000124.1"/>
</dbReference>
<keyword evidence="6 8" id="KW-1133">Transmembrane helix</keyword>
<keyword evidence="7 8" id="KW-0472">Membrane</keyword>
<accession>A0A919A1G7</accession>
<keyword evidence="11" id="KW-1185">Reference proteome</keyword>
<dbReference type="GO" id="GO:0009103">
    <property type="term" value="P:lipopolysaccharide biosynthetic process"/>
    <property type="evidence" value="ECO:0007669"/>
    <property type="project" value="UniProtKB-ARBA"/>
</dbReference>
<protein>
    <recommendedName>
        <fullName evidence="9">Glycosyltransferase RgtA/B/C/D-like domain-containing protein</fullName>
    </recommendedName>
</protein>
<feature type="transmembrane region" description="Helical" evidence="8">
    <location>
        <begin position="327"/>
        <end position="346"/>
    </location>
</feature>
<evidence type="ECO:0000256" key="8">
    <source>
        <dbReference type="SAM" id="Phobius"/>
    </source>
</evidence>
<dbReference type="InterPro" id="IPR038731">
    <property type="entry name" value="RgtA/B/C-like"/>
</dbReference>
<feature type="domain" description="Glycosyltransferase RgtA/B/C/D-like" evidence="9">
    <location>
        <begin position="124"/>
        <end position="264"/>
    </location>
</feature>
<evidence type="ECO:0000256" key="4">
    <source>
        <dbReference type="ARBA" id="ARBA00022679"/>
    </source>
</evidence>
<dbReference type="GO" id="GO:0005886">
    <property type="term" value="C:plasma membrane"/>
    <property type="evidence" value="ECO:0007669"/>
    <property type="project" value="UniProtKB-SubCell"/>
</dbReference>
<evidence type="ECO:0000313" key="11">
    <source>
        <dbReference type="Proteomes" id="UP000608024"/>
    </source>
</evidence>
<dbReference type="GO" id="GO:0016763">
    <property type="term" value="F:pentosyltransferase activity"/>
    <property type="evidence" value="ECO:0007669"/>
    <property type="project" value="TreeGrafter"/>
</dbReference>
<reference evidence="10" key="1">
    <citation type="journal article" date="2014" name="Int. J. Syst. Evol. Microbiol.">
        <title>Complete genome sequence of Corynebacterium casei LMG S-19264T (=DSM 44701T), isolated from a smear-ripened cheese.</title>
        <authorList>
            <consortium name="US DOE Joint Genome Institute (JGI-PGF)"/>
            <person name="Walter F."/>
            <person name="Albersmeier A."/>
            <person name="Kalinowski J."/>
            <person name="Ruckert C."/>
        </authorList>
    </citation>
    <scope>NUCLEOTIDE SEQUENCE</scope>
    <source>
        <strain evidence="10">JCM 4784</strain>
    </source>
</reference>
<keyword evidence="2" id="KW-1003">Cell membrane</keyword>
<reference evidence="10" key="2">
    <citation type="submission" date="2020-09" db="EMBL/GenBank/DDBJ databases">
        <authorList>
            <person name="Sun Q."/>
            <person name="Ohkuma M."/>
        </authorList>
    </citation>
    <scope>NUCLEOTIDE SEQUENCE</scope>
    <source>
        <strain evidence="10">JCM 4784</strain>
    </source>
</reference>
<evidence type="ECO:0000256" key="5">
    <source>
        <dbReference type="ARBA" id="ARBA00022692"/>
    </source>
</evidence>
<feature type="transmembrane region" description="Helical" evidence="8">
    <location>
        <begin position="212"/>
        <end position="235"/>
    </location>
</feature>
<feature type="transmembrane region" description="Helical" evidence="8">
    <location>
        <begin position="129"/>
        <end position="151"/>
    </location>
</feature>
<dbReference type="AlphaFoldDB" id="A0A919A1G7"/>
<dbReference type="PANTHER" id="PTHR33908">
    <property type="entry name" value="MANNOSYLTRANSFERASE YKCB-RELATED"/>
    <property type="match status" value="1"/>
</dbReference>
<comment type="subcellular location">
    <subcellularLocation>
        <location evidence="1">Cell membrane</location>
        <topology evidence="1">Multi-pass membrane protein</topology>
    </subcellularLocation>
</comment>
<evidence type="ECO:0000313" key="10">
    <source>
        <dbReference type="EMBL" id="GHE82529.1"/>
    </source>
</evidence>
<sequence>MEVKQAETSPRGAPPARPAIRAIRAARAARVTRVVQGTRTVQGGRTVRRLRGGRTGVLGVTVLVPVLTMLAVGLWGVERGSLWRDEGVTLQVARRSLPEIWHLLHSVDAVHGLYYLLMHAVLPAGAGEVAVRLPSVCAAAAAAELVAALGARLARPRVGLWAGLLYAVTPFAGQYAQQGRSYALVAAGAALSTLLFARAAERPARRGPWCAYGAATAVTALLHEHAVLLLAAHAVTLLLARAGAPVWRAWTRTAAVAALALVPLAVVSHRQAAQVGWLRPPDGAAVVRLLRDVTGPVLAVAAAELALAPLALCGPWARRRTGRGARLPLPAVALPLLVVPPAVLLAVSQQWPLYHERYVLYCLAGAPLLVAAGMERAARLAQVPCGPRELGALAVAGALIAGCAFWWQLPTHRGDRTAGRGEDHAALAAVAAREVRPGDAVLYLPLIARRVRLAYPEAFRGTRDVALRVPGPASGTLYGREADPAALRRALADEDRLWVLTESGPLWRAARGDGDGTERTKMRVLRRDFTRRAEYVMVGGSLRLYVRR</sequence>
<dbReference type="Pfam" id="PF13231">
    <property type="entry name" value="PMT_2"/>
    <property type="match status" value="1"/>
</dbReference>
<feature type="transmembrane region" description="Helical" evidence="8">
    <location>
        <begin position="247"/>
        <end position="267"/>
    </location>
</feature>
<name>A0A919A1G7_9ACTN</name>
<evidence type="ECO:0000256" key="7">
    <source>
        <dbReference type="ARBA" id="ARBA00023136"/>
    </source>
</evidence>
<comment type="caution">
    <text evidence="10">The sequence shown here is derived from an EMBL/GenBank/DDBJ whole genome shotgun (WGS) entry which is preliminary data.</text>
</comment>
<feature type="transmembrane region" description="Helical" evidence="8">
    <location>
        <begin position="390"/>
        <end position="409"/>
    </location>
</feature>
<evidence type="ECO:0000256" key="3">
    <source>
        <dbReference type="ARBA" id="ARBA00022676"/>
    </source>
</evidence>
<gene>
    <name evidence="10" type="ORF">GCM10018785_58230</name>
</gene>
<evidence type="ECO:0000256" key="1">
    <source>
        <dbReference type="ARBA" id="ARBA00004651"/>
    </source>
</evidence>
<dbReference type="InterPro" id="IPR050297">
    <property type="entry name" value="LipidA_mod_glycosyltrf_83"/>
</dbReference>
<organism evidence="10 11">
    <name type="scientific">Streptomyces longispororuber</name>
    <dbReference type="NCBI Taxonomy" id="68230"/>
    <lineage>
        <taxon>Bacteria</taxon>
        <taxon>Bacillati</taxon>
        <taxon>Actinomycetota</taxon>
        <taxon>Actinomycetes</taxon>
        <taxon>Kitasatosporales</taxon>
        <taxon>Streptomycetaceae</taxon>
        <taxon>Streptomyces</taxon>
    </lineage>
</organism>
<dbReference type="PANTHER" id="PTHR33908:SF3">
    <property type="entry name" value="UNDECAPRENYL PHOSPHATE-ALPHA-4-AMINO-4-DEOXY-L-ARABINOSE ARABINOSYL TRANSFERASE"/>
    <property type="match status" value="1"/>
</dbReference>